<evidence type="ECO:0000256" key="1">
    <source>
        <dbReference type="SAM" id="MobiDB-lite"/>
    </source>
</evidence>
<gene>
    <name evidence="2" type="ORF">BDV96DRAFT_655270</name>
</gene>
<evidence type="ECO:0000313" key="2">
    <source>
        <dbReference type="EMBL" id="KAF2105796.1"/>
    </source>
</evidence>
<keyword evidence="3" id="KW-1185">Reference proteome</keyword>
<proteinExistence type="predicted"/>
<dbReference type="AlphaFoldDB" id="A0A6A5YF86"/>
<name>A0A6A5YF86_9PLEO</name>
<protein>
    <submittedName>
        <fullName evidence="2">Uncharacterized protein</fullName>
    </submittedName>
</protein>
<dbReference type="OrthoDB" id="5413827at2759"/>
<reference evidence="2" key="1">
    <citation type="journal article" date="2020" name="Stud. Mycol.">
        <title>101 Dothideomycetes genomes: a test case for predicting lifestyles and emergence of pathogens.</title>
        <authorList>
            <person name="Haridas S."/>
            <person name="Albert R."/>
            <person name="Binder M."/>
            <person name="Bloem J."/>
            <person name="Labutti K."/>
            <person name="Salamov A."/>
            <person name="Andreopoulos B."/>
            <person name="Baker S."/>
            <person name="Barry K."/>
            <person name="Bills G."/>
            <person name="Bluhm B."/>
            <person name="Cannon C."/>
            <person name="Castanera R."/>
            <person name="Culley D."/>
            <person name="Daum C."/>
            <person name="Ezra D."/>
            <person name="Gonzalez J."/>
            <person name="Henrissat B."/>
            <person name="Kuo A."/>
            <person name="Liang C."/>
            <person name="Lipzen A."/>
            <person name="Lutzoni F."/>
            <person name="Magnuson J."/>
            <person name="Mondo S."/>
            <person name="Nolan M."/>
            <person name="Ohm R."/>
            <person name="Pangilinan J."/>
            <person name="Park H.-J."/>
            <person name="Ramirez L."/>
            <person name="Alfaro M."/>
            <person name="Sun H."/>
            <person name="Tritt A."/>
            <person name="Yoshinaga Y."/>
            <person name="Zwiers L.-H."/>
            <person name="Turgeon B."/>
            <person name="Goodwin S."/>
            <person name="Spatafora J."/>
            <person name="Crous P."/>
            <person name="Grigoriev I."/>
        </authorList>
    </citation>
    <scope>NUCLEOTIDE SEQUENCE</scope>
    <source>
        <strain evidence="2">CBS 627.86</strain>
    </source>
</reference>
<feature type="compositionally biased region" description="Pro residues" evidence="1">
    <location>
        <begin position="1"/>
        <end position="14"/>
    </location>
</feature>
<dbReference type="Proteomes" id="UP000799770">
    <property type="component" value="Unassembled WGS sequence"/>
</dbReference>
<evidence type="ECO:0000313" key="3">
    <source>
        <dbReference type="Proteomes" id="UP000799770"/>
    </source>
</evidence>
<feature type="region of interest" description="Disordered" evidence="1">
    <location>
        <begin position="1"/>
        <end position="46"/>
    </location>
</feature>
<sequence>MKRPRPPSPAPTPPSKKARFDTPSEATTEIAFPPSPPKSDAAGPEESAFRFRDLSAELRVEVLKYLIPTGLTISFDARGEDKNGIVWRTIARTKEPANAHDTGRLRTFYPKFATALFLVDKQMLSEARGLLFSKNTFRFHVDGLAHHPTSLKSPEIFGAFGRPDRFHLLREIKDLEIDVNASTTGHWVTKRHRERLEYFVDMLREHAGDENQQSLLTNLTIRFDARRKNRSVYATSRGQPYTYGTEVSTKSQYMYGLESLAALRGIEKVVVEGLPPWYSRSLERCITGQGGDISPVNYPLEIKKRKITSPSGYNRYEMNAVTTRKWTQPFLNWHEFATRNGIELPSRNVIEQHF</sequence>
<dbReference type="InterPro" id="IPR038883">
    <property type="entry name" value="AN11006-like"/>
</dbReference>
<dbReference type="PANTHER" id="PTHR42085:SF2">
    <property type="entry name" value="F-BOX DOMAIN-CONTAINING PROTEIN"/>
    <property type="match status" value="1"/>
</dbReference>
<organism evidence="2 3">
    <name type="scientific">Lophiotrema nucula</name>
    <dbReference type="NCBI Taxonomy" id="690887"/>
    <lineage>
        <taxon>Eukaryota</taxon>
        <taxon>Fungi</taxon>
        <taxon>Dikarya</taxon>
        <taxon>Ascomycota</taxon>
        <taxon>Pezizomycotina</taxon>
        <taxon>Dothideomycetes</taxon>
        <taxon>Pleosporomycetidae</taxon>
        <taxon>Pleosporales</taxon>
        <taxon>Lophiotremataceae</taxon>
        <taxon>Lophiotrema</taxon>
    </lineage>
</organism>
<dbReference type="PANTHER" id="PTHR42085">
    <property type="entry name" value="F-BOX DOMAIN-CONTAINING PROTEIN"/>
    <property type="match status" value="1"/>
</dbReference>
<accession>A0A6A5YF86</accession>
<dbReference type="EMBL" id="ML977371">
    <property type="protein sequence ID" value="KAF2105796.1"/>
    <property type="molecule type" value="Genomic_DNA"/>
</dbReference>